<dbReference type="HOGENOM" id="CLU_2925676_0_0_1"/>
<evidence type="ECO:0000256" key="3">
    <source>
        <dbReference type="ARBA" id="ARBA00022622"/>
    </source>
</evidence>
<dbReference type="GO" id="GO:0012505">
    <property type="term" value="C:endomembrane system"/>
    <property type="evidence" value="ECO:0007669"/>
    <property type="project" value="UniProtKB-SubCell"/>
</dbReference>
<dbReference type="InterPro" id="IPR039281">
    <property type="entry name" value="AGP3/12/13/14/21"/>
</dbReference>
<accession>U5DFZ6</accession>
<evidence type="ECO:0000256" key="10">
    <source>
        <dbReference type="ARBA" id="ARBA00037868"/>
    </source>
</evidence>
<keyword evidence="9" id="KW-0449">Lipoprotein</keyword>
<evidence type="ECO:0000256" key="12">
    <source>
        <dbReference type="SAM" id="SignalP"/>
    </source>
</evidence>
<evidence type="ECO:0000256" key="1">
    <source>
        <dbReference type="ARBA" id="ARBA00004589"/>
    </source>
</evidence>
<dbReference type="GO" id="GO:0098552">
    <property type="term" value="C:side of membrane"/>
    <property type="evidence" value="ECO:0007669"/>
    <property type="project" value="UniProtKB-KW"/>
</dbReference>
<evidence type="ECO:0000256" key="4">
    <source>
        <dbReference type="ARBA" id="ARBA00022729"/>
    </source>
</evidence>
<evidence type="ECO:0000256" key="8">
    <source>
        <dbReference type="ARBA" id="ARBA00023278"/>
    </source>
</evidence>
<evidence type="ECO:0000256" key="6">
    <source>
        <dbReference type="ARBA" id="ARBA00023136"/>
    </source>
</evidence>
<evidence type="ECO:0000256" key="9">
    <source>
        <dbReference type="ARBA" id="ARBA00023288"/>
    </source>
</evidence>
<proteinExistence type="inferred from homology"/>
<dbReference type="Gramene" id="ERN20397">
    <property type="protein sequence ID" value="ERN20397"/>
    <property type="gene ID" value="AMTR_s00068p00074400"/>
</dbReference>
<keyword evidence="3" id="KW-0336">GPI-anchor</keyword>
<feature type="transmembrane region" description="Helical" evidence="11">
    <location>
        <begin position="44"/>
        <end position="60"/>
    </location>
</feature>
<keyword evidence="7" id="KW-0325">Glycoprotein</keyword>
<comment type="subcellular location">
    <subcellularLocation>
        <location evidence="10">Endomembrane system</location>
        <topology evidence="10">Lipid-anchor</topology>
    </subcellularLocation>
    <subcellularLocation>
        <location evidence="1">Membrane</location>
        <topology evidence="1">Lipid-anchor</topology>
        <topology evidence="1">GPI-anchor</topology>
    </subcellularLocation>
</comment>
<comment type="similarity">
    <text evidence="2">Belongs to the AG-peptide AGP family.</text>
</comment>
<gene>
    <name evidence="13" type="ORF">AMTR_s00068p00074400</name>
</gene>
<dbReference type="EMBL" id="KI392059">
    <property type="protein sequence ID" value="ERN20397.1"/>
    <property type="molecule type" value="Genomic_DNA"/>
</dbReference>
<evidence type="ECO:0000256" key="11">
    <source>
        <dbReference type="SAM" id="Phobius"/>
    </source>
</evidence>
<evidence type="ECO:0000256" key="5">
    <source>
        <dbReference type="ARBA" id="ARBA00022974"/>
    </source>
</evidence>
<keyword evidence="5" id="KW-0654">Proteoglycan</keyword>
<keyword evidence="8" id="KW-0379">Hydroxylation</keyword>
<feature type="signal peptide" evidence="12">
    <location>
        <begin position="1"/>
        <end position="28"/>
    </location>
</feature>
<dbReference type="PANTHER" id="PTHR34114">
    <property type="entry name" value="ARABINOGALACTAN PEPTIDE 1"/>
    <property type="match status" value="1"/>
</dbReference>
<reference evidence="14" key="1">
    <citation type="journal article" date="2013" name="Science">
        <title>The Amborella genome and the evolution of flowering plants.</title>
        <authorList>
            <consortium name="Amborella Genome Project"/>
        </authorList>
    </citation>
    <scope>NUCLEOTIDE SEQUENCE [LARGE SCALE GENOMIC DNA]</scope>
</reference>
<feature type="chain" id="PRO_5004659256" evidence="12">
    <location>
        <begin position="29"/>
        <end position="61"/>
    </location>
</feature>
<dbReference type="AlphaFoldDB" id="U5DFZ6"/>
<dbReference type="PANTHER" id="PTHR34114:SF3">
    <property type="entry name" value="OS01G0559750 PROTEIN"/>
    <property type="match status" value="1"/>
</dbReference>
<keyword evidence="11" id="KW-1133">Transmembrane helix</keyword>
<keyword evidence="14" id="KW-1185">Reference proteome</keyword>
<keyword evidence="4 12" id="KW-0732">Signal</keyword>
<evidence type="ECO:0000313" key="14">
    <source>
        <dbReference type="Proteomes" id="UP000017836"/>
    </source>
</evidence>
<organism evidence="13 14">
    <name type="scientific">Amborella trichopoda</name>
    <dbReference type="NCBI Taxonomy" id="13333"/>
    <lineage>
        <taxon>Eukaryota</taxon>
        <taxon>Viridiplantae</taxon>
        <taxon>Streptophyta</taxon>
        <taxon>Embryophyta</taxon>
        <taxon>Tracheophyta</taxon>
        <taxon>Spermatophyta</taxon>
        <taxon>Magnoliopsida</taxon>
        <taxon>Amborellales</taxon>
        <taxon>Amborellaceae</taxon>
        <taxon>Amborella</taxon>
    </lineage>
</organism>
<keyword evidence="6 11" id="KW-0472">Membrane</keyword>
<name>U5DFZ6_AMBTC</name>
<keyword evidence="11" id="KW-0812">Transmembrane</keyword>
<dbReference type="Proteomes" id="UP000017836">
    <property type="component" value="Unassembled WGS sequence"/>
</dbReference>
<protein>
    <submittedName>
        <fullName evidence="13">Uncharacterized protein</fullName>
    </submittedName>
</protein>
<evidence type="ECO:0000256" key="7">
    <source>
        <dbReference type="ARBA" id="ARBA00023180"/>
    </source>
</evidence>
<sequence>MEACRFRMAAMAFVVVLMAFAMFSGAHAADAPAPLPASDASAMVPSLAAGSLIAFFYAFFC</sequence>
<evidence type="ECO:0000256" key="2">
    <source>
        <dbReference type="ARBA" id="ARBA00005835"/>
    </source>
</evidence>
<evidence type="ECO:0000313" key="13">
    <source>
        <dbReference type="EMBL" id="ERN20397.1"/>
    </source>
</evidence>